<evidence type="ECO:0000313" key="5">
    <source>
        <dbReference type="EMBL" id="KWT70579.1"/>
    </source>
</evidence>
<dbReference type="PANTHER" id="PTHR36504:SF1">
    <property type="entry name" value="LIPOPOLYSACCHARIDE EXPORT SYSTEM PROTEIN LPTA"/>
    <property type="match status" value="1"/>
</dbReference>
<sequence length="658" mass="69950">MASTTNFTPGDAWTKVNPFSGSTAAERARNFKLAKRHTRLVRLLRWLFPVSIVGILGLYLLLMLDNSGMVSQLPRLEVPRIIPENLTMDNPSYEGYTNDGGRYTVHAKTAVQDFTNTDFVRLNTITGDLFDAKKARTRLTALEGEFNTKENQLVLSGGIDIVADSGLKAKLSRATILTNESLITSNEPVLVEMPTGTIRSNSMRLLSKTREIAFVDDVRAHLIPPKNENADGAANDAAKPDGSSATAPLIGGGDAPIDINANRLDIDDTGKTATFTGKVHARQADAALETAALEVFYEGGNAEDGSAAATTPDMPGAGAKIQRIVSRTPVVMTRAPNDRVTGANLDYDAINQVAVIDGDVKMLSGPDRNATARRVTVDQKADTILLTGNVAVSQGRNQLKGERLFVDRAKGRTQLSAAAARGDNGRIWTQFYRTEASNAQQKGQSAAAASAAAGAVGVFKTDPSAPITVEAARLDVDDRAKQAIYNGEVHAVQGDFVVRTSQLKAFYTGAAGLAEDTVKTPDAAPAQLSRIEARGKVVVTSRDGQKASGDWANYDVKKNEVVLGGDVVLTQDKNVINGTKLTINMLTGQSIIDSGDSGAWSARAAPQAKNASGYTVRKGRPSAIFYPKDKNAAEKKPSANAKNGSFAEPDWAPVAPSP</sequence>
<dbReference type="Pfam" id="PF06835">
    <property type="entry name" value="LptC"/>
    <property type="match status" value="1"/>
</dbReference>
<feature type="region of interest" description="Disordered" evidence="2">
    <location>
        <begin position="625"/>
        <end position="658"/>
    </location>
</feature>
<evidence type="ECO:0000259" key="4">
    <source>
        <dbReference type="Pfam" id="PF03968"/>
    </source>
</evidence>
<evidence type="ECO:0000256" key="2">
    <source>
        <dbReference type="SAM" id="MobiDB-lite"/>
    </source>
</evidence>
<dbReference type="InterPro" id="IPR005653">
    <property type="entry name" value="OstA-like_N"/>
</dbReference>
<keyword evidence="3" id="KW-1133">Transmembrane helix</keyword>
<dbReference type="RefSeq" id="WP_068460004.1">
    <property type="nucleotide sequence ID" value="NZ_LMTR01000030.1"/>
</dbReference>
<evidence type="ECO:0000313" key="6">
    <source>
        <dbReference type="Proteomes" id="UP000059074"/>
    </source>
</evidence>
<dbReference type="NCBIfam" id="TIGR04409">
    <property type="entry name" value="LptC_YrbK"/>
    <property type="match status" value="1"/>
</dbReference>
<keyword evidence="1" id="KW-0732">Signal</keyword>
<feature type="transmembrane region" description="Helical" evidence="3">
    <location>
        <begin position="43"/>
        <end position="64"/>
    </location>
</feature>
<comment type="caution">
    <text evidence="5">The sequence shown here is derived from an EMBL/GenBank/DDBJ whole genome shotgun (WGS) entry which is preliminary data.</text>
</comment>
<dbReference type="EMBL" id="LMTR01000030">
    <property type="protein sequence ID" value="KWT70579.1"/>
    <property type="molecule type" value="Genomic_DNA"/>
</dbReference>
<dbReference type="GO" id="GO:0009279">
    <property type="term" value="C:cell outer membrane"/>
    <property type="evidence" value="ECO:0007669"/>
    <property type="project" value="TreeGrafter"/>
</dbReference>
<feature type="domain" description="Organic solvent tolerance-like N-terminal" evidence="4">
    <location>
        <begin position="259"/>
        <end position="407"/>
    </location>
</feature>
<dbReference type="InterPro" id="IPR010664">
    <property type="entry name" value="LipoPS_assembly_LptC-rel"/>
</dbReference>
<evidence type="ECO:0000256" key="1">
    <source>
        <dbReference type="ARBA" id="ARBA00022729"/>
    </source>
</evidence>
<dbReference type="PATRIC" id="fig|121290.4.peg.1670"/>
<dbReference type="OrthoDB" id="9811926at2"/>
<proteinExistence type="predicted"/>
<feature type="compositionally biased region" description="Basic and acidic residues" evidence="2">
    <location>
        <begin position="627"/>
        <end position="637"/>
    </location>
</feature>
<dbReference type="InterPro" id="IPR026265">
    <property type="entry name" value="LptC"/>
</dbReference>
<name>A0A109BKN0_HYPSL</name>
<dbReference type="Pfam" id="PF03968">
    <property type="entry name" value="LptD_N"/>
    <property type="match status" value="2"/>
</dbReference>
<dbReference type="GO" id="GO:0017089">
    <property type="term" value="F:glycolipid transfer activity"/>
    <property type="evidence" value="ECO:0007669"/>
    <property type="project" value="TreeGrafter"/>
</dbReference>
<organism evidence="5 6">
    <name type="scientific">Hyphomicrobium sulfonivorans</name>
    <dbReference type="NCBI Taxonomy" id="121290"/>
    <lineage>
        <taxon>Bacteria</taxon>
        <taxon>Pseudomonadati</taxon>
        <taxon>Pseudomonadota</taxon>
        <taxon>Alphaproteobacteria</taxon>
        <taxon>Hyphomicrobiales</taxon>
        <taxon>Hyphomicrobiaceae</taxon>
        <taxon>Hyphomicrobium</taxon>
    </lineage>
</organism>
<evidence type="ECO:0000256" key="3">
    <source>
        <dbReference type="SAM" id="Phobius"/>
    </source>
</evidence>
<dbReference type="PANTHER" id="PTHR36504">
    <property type="entry name" value="LIPOPOLYSACCHARIDE EXPORT SYSTEM PROTEIN LPTA"/>
    <property type="match status" value="1"/>
</dbReference>
<dbReference type="AlphaFoldDB" id="A0A109BKN0"/>
<feature type="domain" description="Organic solvent tolerance-like N-terminal" evidence="4">
    <location>
        <begin position="469"/>
        <end position="588"/>
    </location>
</feature>
<dbReference type="GO" id="GO:0015221">
    <property type="term" value="F:lipopolysaccharide transmembrane transporter activity"/>
    <property type="evidence" value="ECO:0007669"/>
    <property type="project" value="InterPro"/>
</dbReference>
<dbReference type="InterPro" id="IPR052037">
    <property type="entry name" value="LPS_export_LptA"/>
</dbReference>
<reference evidence="5 6" key="1">
    <citation type="submission" date="2015-10" db="EMBL/GenBank/DDBJ databases">
        <title>Transcriptomic analysis of a linuron degrading triple-species bacterial consortium.</title>
        <authorList>
            <person name="Albers P."/>
        </authorList>
    </citation>
    <scope>NUCLEOTIDE SEQUENCE [LARGE SCALE GENOMIC DNA]</scope>
    <source>
        <strain evidence="5 6">WDL6</strain>
    </source>
</reference>
<dbReference type="GO" id="GO:0005886">
    <property type="term" value="C:plasma membrane"/>
    <property type="evidence" value="ECO:0007669"/>
    <property type="project" value="InterPro"/>
</dbReference>
<gene>
    <name evidence="5" type="ORF">APY04_0859</name>
</gene>
<feature type="region of interest" description="Disordered" evidence="2">
    <location>
        <begin position="225"/>
        <end position="252"/>
    </location>
</feature>
<keyword evidence="6" id="KW-1185">Reference proteome</keyword>
<keyword evidence="3" id="KW-0472">Membrane</keyword>
<dbReference type="Proteomes" id="UP000059074">
    <property type="component" value="Unassembled WGS sequence"/>
</dbReference>
<keyword evidence="3" id="KW-0812">Transmembrane</keyword>
<accession>A0A109BKN0</accession>
<dbReference type="GO" id="GO:0030288">
    <property type="term" value="C:outer membrane-bounded periplasmic space"/>
    <property type="evidence" value="ECO:0007669"/>
    <property type="project" value="TreeGrafter"/>
</dbReference>
<dbReference type="Gene3D" id="2.60.450.10">
    <property type="entry name" value="Lipopolysaccharide (LPS) transport protein A like domain"/>
    <property type="match status" value="4"/>
</dbReference>
<dbReference type="STRING" id="121290.APY04_0859"/>
<protein>
    <recommendedName>
        <fullName evidence="4">Organic solvent tolerance-like N-terminal domain-containing protein</fullName>
    </recommendedName>
</protein>